<accession>A0A6J5KLA5</accession>
<proteinExistence type="predicted"/>
<dbReference type="EMBL" id="LR796162">
    <property type="protein sequence ID" value="CAB4122531.1"/>
    <property type="molecule type" value="Genomic_DNA"/>
</dbReference>
<gene>
    <name evidence="1" type="ORF">UFOVP33_18</name>
</gene>
<sequence length="94" mass="10363">MNYEEQVRAMVRHASQQHTEPQAAAIEMGQVVEALGKGVAIVAMGLPPQHVLDFLTEVATAIAVQTRLYQKEHGSAIDAHAFLRDVFKPEKFHG</sequence>
<protein>
    <submittedName>
        <fullName evidence="1">Uncharacterized protein</fullName>
    </submittedName>
</protein>
<evidence type="ECO:0000313" key="1">
    <source>
        <dbReference type="EMBL" id="CAB4122531.1"/>
    </source>
</evidence>
<name>A0A6J5KLA5_9CAUD</name>
<organism evidence="1">
    <name type="scientific">uncultured Caudovirales phage</name>
    <dbReference type="NCBI Taxonomy" id="2100421"/>
    <lineage>
        <taxon>Viruses</taxon>
        <taxon>Duplodnaviria</taxon>
        <taxon>Heunggongvirae</taxon>
        <taxon>Uroviricota</taxon>
        <taxon>Caudoviricetes</taxon>
        <taxon>Peduoviridae</taxon>
        <taxon>Maltschvirus</taxon>
        <taxon>Maltschvirus maltsch</taxon>
    </lineage>
</organism>
<reference evidence="1" key="1">
    <citation type="submission" date="2020-04" db="EMBL/GenBank/DDBJ databases">
        <authorList>
            <person name="Chiriac C."/>
            <person name="Salcher M."/>
            <person name="Ghai R."/>
            <person name="Kavagutti S V."/>
        </authorList>
    </citation>
    <scope>NUCLEOTIDE SEQUENCE</scope>
</reference>